<sequence length="244" mass="27031">MRCQPQYDGPVYIWLKNKQSCLLCGEASDDATPICTACETELPWLGDQCQSCALPLPGSGLSCPQCSIHPPAFSEVLVPWLYAFPVDSLVLRFKHQSKWPMGRLLAQMLGQFLQHRFDEGLPRPDCLLPVPLAKKRLRQRGYNQAAMLAHWLGTSLNLPVNEQLLKRTKETPAQQGLNAKARKRNLRGAFTLLNAEQVQGCHVALIDDVLTTASTADAISRLLIEAGARRVDVYCLARTAKPGD</sequence>
<dbReference type="STRING" id="1853130.PMA3_27775"/>
<evidence type="ECO:0000259" key="2">
    <source>
        <dbReference type="Pfam" id="PF18912"/>
    </source>
</evidence>
<dbReference type="Gene3D" id="3.40.50.2020">
    <property type="match status" value="1"/>
</dbReference>
<dbReference type="InterPro" id="IPR044005">
    <property type="entry name" value="DZR_2"/>
</dbReference>
<keyword evidence="4" id="KW-1185">Reference proteome</keyword>
<organism evidence="3 4">
    <name type="scientific">Pseudomonas silesiensis</name>
    <dbReference type="NCBI Taxonomy" id="1853130"/>
    <lineage>
        <taxon>Bacteria</taxon>
        <taxon>Pseudomonadati</taxon>
        <taxon>Pseudomonadota</taxon>
        <taxon>Gammaproteobacteria</taxon>
        <taxon>Pseudomonadales</taxon>
        <taxon>Pseudomonadaceae</taxon>
        <taxon>Pseudomonas</taxon>
    </lineage>
</organism>
<dbReference type="RefSeq" id="WP_064680137.1">
    <property type="nucleotide sequence ID" value="NZ_CP014870.1"/>
</dbReference>
<protein>
    <submittedName>
        <fullName evidence="3">Amidophosphoribosyltransferase</fullName>
    </submittedName>
</protein>
<feature type="domain" description="Double zinc ribbon" evidence="2">
    <location>
        <begin position="20"/>
        <end position="66"/>
    </location>
</feature>
<proteinExistence type="inferred from homology"/>
<name>A0A191Z0P1_9PSED</name>
<accession>A0A191Z0P1</accession>
<comment type="similarity">
    <text evidence="1">Belongs to the ComF/GntX family.</text>
</comment>
<dbReference type="PANTHER" id="PTHR47505:SF1">
    <property type="entry name" value="DNA UTILIZATION PROTEIN YHGH"/>
    <property type="match status" value="1"/>
</dbReference>
<dbReference type="GO" id="GO:0016757">
    <property type="term" value="F:glycosyltransferase activity"/>
    <property type="evidence" value="ECO:0007669"/>
    <property type="project" value="UniProtKB-KW"/>
</dbReference>
<evidence type="ECO:0000313" key="3">
    <source>
        <dbReference type="EMBL" id="ANJ58750.1"/>
    </source>
</evidence>
<dbReference type="SUPFAM" id="SSF53271">
    <property type="entry name" value="PRTase-like"/>
    <property type="match status" value="1"/>
</dbReference>
<dbReference type="KEGG" id="psil:PMA3_27775"/>
<dbReference type="AlphaFoldDB" id="A0A191Z0P1"/>
<evidence type="ECO:0000313" key="4">
    <source>
        <dbReference type="Proteomes" id="UP000078354"/>
    </source>
</evidence>
<evidence type="ECO:0000256" key="1">
    <source>
        <dbReference type="ARBA" id="ARBA00008007"/>
    </source>
</evidence>
<dbReference type="PANTHER" id="PTHR47505">
    <property type="entry name" value="DNA UTILIZATION PROTEIN YHGH"/>
    <property type="match status" value="1"/>
</dbReference>
<dbReference type="Pfam" id="PF18912">
    <property type="entry name" value="DZR_2"/>
    <property type="match status" value="1"/>
</dbReference>
<dbReference type="EMBL" id="CP014870">
    <property type="protein sequence ID" value="ANJ58750.1"/>
    <property type="molecule type" value="Genomic_DNA"/>
</dbReference>
<dbReference type="CDD" id="cd06223">
    <property type="entry name" value="PRTases_typeI"/>
    <property type="match status" value="1"/>
</dbReference>
<dbReference type="InterPro" id="IPR029057">
    <property type="entry name" value="PRTase-like"/>
</dbReference>
<dbReference type="Proteomes" id="UP000078354">
    <property type="component" value="Chromosome"/>
</dbReference>
<reference evidence="3 4" key="1">
    <citation type="journal article" date="2018" name="Syst. Appl. Microbiol.">
        <title>Pseudomonas silesiensis sp. nov. strain A3T isolated from a biological pesticide sewage treatment plant and analysis of the complete genome sequence.</title>
        <authorList>
            <person name="Kaminski M.A."/>
            <person name="Furmanczyk E.M."/>
            <person name="Sobczak A."/>
            <person name="Dziembowski A."/>
            <person name="Lipinski L."/>
        </authorList>
    </citation>
    <scope>NUCLEOTIDE SEQUENCE [LARGE SCALE GENOMIC DNA]</scope>
    <source>
        <strain evidence="3 4">A3</strain>
    </source>
</reference>
<dbReference type="InterPro" id="IPR051910">
    <property type="entry name" value="ComF/GntX_DNA_util-trans"/>
</dbReference>
<gene>
    <name evidence="3" type="ORF">PMA3_27775</name>
</gene>
<dbReference type="InterPro" id="IPR000836">
    <property type="entry name" value="PRTase_dom"/>
</dbReference>
<dbReference type="OrthoDB" id="9793412at2"/>